<dbReference type="RefSeq" id="WP_406700642.1">
    <property type="nucleotide sequence ID" value="NZ_CP155447.1"/>
</dbReference>
<accession>A0AAU7CSD9</accession>
<organism evidence="1">
    <name type="scientific">Singulisphaera sp. Ch08</name>
    <dbReference type="NCBI Taxonomy" id="3120278"/>
    <lineage>
        <taxon>Bacteria</taxon>
        <taxon>Pseudomonadati</taxon>
        <taxon>Planctomycetota</taxon>
        <taxon>Planctomycetia</taxon>
        <taxon>Isosphaerales</taxon>
        <taxon>Isosphaeraceae</taxon>
        <taxon>Singulisphaera</taxon>
    </lineage>
</organism>
<protein>
    <submittedName>
        <fullName evidence="1">Transposase</fullName>
    </submittedName>
</protein>
<proteinExistence type="predicted"/>
<dbReference type="EMBL" id="CP155447">
    <property type="protein sequence ID" value="XBH07802.1"/>
    <property type="molecule type" value="Genomic_DNA"/>
</dbReference>
<reference evidence="1" key="1">
    <citation type="submission" date="2024-05" db="EMBL/GenBank/DDBJ databases">
        <title>Planctomycetes of the genus Singulisphaera possess chitinolytic capabilities.</title>
        <authorList>
            <person name="Ivanova A."/>
        </authorList>
    </citation>
    <scope>NUCLEOTIDE SEQUENCE</scope>
    <source>
        <strain evidence="1">Ch08T</strain>
    </source>
</reference>
<dbReference type="AlphaFoldDB" id="A0AAU7CSD9"/>
<gene>
    <name evidence="1" type="ORF">V5E97_17740</name>
</gene>
<name>A0AAU7CSD9_9BACT</name>
<evidence type="ECO:0000313" key="1">
    <source>
        <dbReference type="EMBL" id="XBH07802.1"/>
    </source>
</evidence>
<sequence length="189" mass="20237">MPSDLLLLAVRYISNELSDDEMAAFERLLADDQSAREAVAEAVELTLVVAQLPATTPDLLPLRAKRRLYRPMRLGLAAACLGAVVGLTFQYGRFADPNPAVDPSIANANPNPPEAVAIAWSGLRQTGEIDLVSHTELLAWLDEPIASPSADLPSVGASALEDELLPRWLLEAASLRETPETSGAGTREN</sequence>